<evidence type="ECO:0000256" key="1">
    <source>
        <dbReference type="SAM" id="MobiDB-lite"/>
    </source>
</evidence>
<accession>A0A0G4GW65</accession>
<protein>
    <submittedName>
        <fullName evidence="2">Uncharacterized protein</fullName>
    </submittedName>
</protein>
<dbReference type="EMBL" id="CDMZ01001600">
    <property type="protein sequence ID" value="CEM34972.1"/>
    <property type="molecule type" value="Genomic_DNA"/>
</dbReference>
<gene>
    <name evidence="2" type="ORF">Cvel_23584</name>
</gene>
<organism evidence="2">
    <name type="scientific">Chromera velia CCMP2878</name>
    <dbReference type="NCBI Taxonomy" id="1169474"/>
    <lineage>
        <taxon>Eukaryota</taxon>
        <taxon>Sar</taxon>
        <taxon>Alveolata</taxon>
        <taxon>Colpodellida</taxon>
        <taxon>Chromeraceae</taxon>
        <taxon>Chromera</taxon>
    </lineage>
</organism>
<reference evidence="2" key="1">
    <citation type="submission" date="2014-11" db="EMBL/GenBank/DDBJ databases">
        <authorList>
            <person name="Otto D Thomas"/>
            <person name="Naeem Raeece"/>
        </authorList>
    </citation>
    <scope>NUCLEOTIDE SEQUENCE</scope>
</reference>
<dbReference type="VEuPathDB" id="CryptoDB:Cvel_23584"/>
<dbReference type="AlphaFoldDB" id="A0A0G4GW65"/>
<proteinExistence type="predicted"/>
<evidence type="ECO:0000313" key="2">
    <source>
        <dbReference type="EMBL" id="CEM34972.1"/>
    </source>
</evidence>
<feature type="compositionally biased region" description="Basic and acidic residues" evidence="1">
    <location>
        <begin position="155"/>
        <end position="181"/>
    </location>
</feature>
<feature type="region of interest" description="Disordered" evidence="1">
    <location>
        <begin position="77"/>
        <end position="101"/>
    </location>
</feature>
<sequence length="190" mass="21526">MQRPTSGGVEERLGYKISISWRRPTTCKEQRRGTGVNNTCKGRRQFYALLRADRFSYIAESIPEWWRVSLVRAKNTATPPEVAEQQEGDSSSVSEASERELVHKHAQGAKMFLLFGGGEREVNKSPPLRAVKRKTGAGIGSEGAPAATKRATRFSQREEGRKERGEKEQVERDRDKQERKVYVGRLHLNV</sequence>
<feature type="region of interest" description="Disordered" evidence="1">
    <location>
        <begin position="123"/>
        <end position="190"/>
    </location>
</feature>
<name>A0A0G4GW65_9ALVE</name>